<accession>A0A1Z2XE15</accession>
<dbReference type="SUPFAM" id="SSF52266">
    <property type="entry name" value="SGNH hydrolase"/>
    <property type="match status" value="1"/>
</dbReference>
<protein>
    <recommendedName>
        <fullName evidence="2">SGNH hydrolase-type esterase domain-containing protein</fullName>
    </recommendedName>
</protein>
<evidence type="ECO:0000259" key="2">
    <source>
        <dbReference type="Pfam" id="PF13472"/>
    </source>
</evidence>
<feature type="transmembrane region" description="Helical" evidence="1">
    <location>
        <begin position="12"/>
        <end position="30"/>
    </location>
</feature>
<dbReference type="OrthoDB" id="9810515at2"/>
<name>A0A1B1S7T9_9BACT</name>
<keyword evidence="4" id="KW-1185">Reference proteome</keyword>
<evidence type="ECO:0000313" key="4">
    <source>
        <dbReference type="Proteomes" id="UP000186351"/>
    </source>
</evidence>
<keyword evidence="1" id="KW-0472">Membrane</keyword>
<dbReference type="GeneID" id="65535878"/>
<dbReference type="KEGG" id="pary:A4V02_03340"/>
<reference evidence="4" key="1">
    <citation type="submission" date="2016-04" db="EMBL/GenBank/DDBJ databases">
        <title>Complete Genome Sequences of Twelve Strains of a Stable Defined Moderately Diverse Mouse Microbiota 2 (sDMDMm2).</title>
        <authorList>
            <person name="Uchimura Y."/>
            <person name="Wyss M."/>
            <person name="Brugiroux S."/>
            <person name="Limenitakis J.P."/>
            <person name="Stecher B."/>
            <person name="McCoy K.D."/>
            <person name="Macpherson A.J."/>
        </authorList>
    </citation>
    <scope>NUCLEOTIDE SEQUENCE [LARGE SCALE GENOMIC DNA]</scope>
    <source>
        <strain evidence="4">YL27</strain>
    </source>
</reference>
<dbReference type="AlphaFoldDB" id="A0A1B1S7T9"/>
<dbReference type="Gene3D" id="2.60.120.1360">
    <property type="match status" value="1"/>
</dbReference>
<sequence length="500" mass="53876">MKLPHDPGRASYILLVSLAIVFLVSLLPLGRLSGGVLRDFSLIDDILSEQHRAAGTDIIEDEAPVDSALTAMQRELEAEEKAASADAYTLTIRDDEYIDSVLPADTASVEVQENSPAPTVMPQPIDPRRDGYVAIEDYTPGGTGISRLRNAFSQSRERCVRVAFVGDSYIEGDIFTQDVRSQLQDIYGGAGVGYVNMYSEFPGFRRSVRQSGSGWNVRVAGRKGFMRRYAWLSEQYSVVKAGEAASASYSGVKKVAHASAWSRSTIAFWAPAGGTVRLRANGGAWDTHTMDASEGVRTLSVDSASVRSFEVSVPAGSDVTALGVWLDSYCGVAVDCMSSRGFSGVTLRDISPEVCRALTDAGLGYDFIVLEFGINAMSAGQTDYTSYGKLMAKVVEHIRNCYPNAVIMLMGIGDRGQKQGAEVRSMPSAVHMVDAQRQVARATGILFWDTREAMGGDGAIVSWAGASPPRANKDYIHLNHHGGAVLATEFVKSLKNALNP</sequence>
<organism evidence="3 4">
    <name type="scientific">Muribaculum intestinale</name>
    <dbReference type="NCBI Taxonomy" id="1796646"/>
    <lineage>
        <taxon>Bacteria</taxon>
        <taxon>Pseudomonadati</taxon>
        <taxon>Bacteroidota</taxon>
        <taxon>Bacteroidia</taxon>
        <taxon>Bacteroidales</taxon>
        <taxon>Muribaculaceae</taxon>
        <taxon>Muribaculum</taxon>
    </lineage>
</organism>
<proteinExistence type="predicted"/>
<dbReference type="STRING" id="1796646.A4V02_03340"/>
<gene>
    <name evidence="3" type="ORF">A4V02_03340</name>
</gene>
<keyword evidence="1" id="KW-1133">Transmembrane helix</keyword>
<dbReference type="GO" id="GO:0016788">
    <property type="term" value="F:hydrolase activity, acting on ester bonds"/>
    <property type="evidence" value="ECO:0007669"/>
    <property type="project" value="UniProtKB-ARBA"/>
</dbReference>
<keyword evidence="1" id="KW-0812">Transmembrane</keyword>
<dbReference type="Proteomes" id="UP000186351">
    <property type="component" value="Chromosome"/>
</dbReference>
<accession>A0A1B1S7T9</accession>
<feature type="domain" description="SGNH hydrolase-type esterase" evidence="2">
    <location>
        <begin position="337"/>
        <end position="482"/>
    </location>
</feature>
<evidence type="ECO:0000313" key="3">
    <source>
        <dbReference type="EMBL" id="ANU62849.1"/>
    </source>
</evidence>
<dbReference type="InterPro" id="IPR013830">
    <property type="entry name" value="SGNH_hydro"/>
</dbReference>
<dbReference type="Gene3D" id="3.40.50.1110">
    <property type="entry name" value="SGNH hydrolase"/>
    <property type="match status" value="1"/>
</dbReference>
<dbReference type="RefSeq" id="WP_068960225.1">
    <property type="nucleotide sequence ID" value="NZ_CAJTAP010000026.1"/>
</dbReference>
<dbReference type="InterPro" id="IPR036514">
    <property type="entry name" value="SGNH_hydro_sf"/>
</dbReference>
<dbReference type="EMBL" id="CP015402">
    <property type="protein sequence ID" value="ANU62849.1"/>
    <property type="molecule type" value="Genomic_DNA"/>
</dbReference>
<dbReference type="Pfam" id="PF13472">
    <property type="entry name" value="Lipase_GDSL_2"/>
    <property type="match status" value="1"/>
</dbReference>
<evidence type="ECO:0000256" key="1">
    <source>
        <dbReference type="SAM" id="Phobius"/>
    </source>
</evidence>